<accession>A0A173ZWL7</accession>
<proteinExistence type="inferred from homology"/>
<feature type="transmembrane region" description="Helical" evidence="13">
    <location>
        <begin position="183"/>
        <end position="205"/>
    </location>
</feature>
<dbReference type="OrthoDB" id="9810952at2"/>
<feature type="binding site" evidence="12">
    <location>
        <position position="218"/>
    </location>
    <ligand>
        <name>K(+)</name>
        <dbReference type="ChEBI" id="CHEBI:29103"/>
    </ligand>
</feature>
<dbReference type="GO" id="GO:0005886">
    <property type="term" value="C:plasma membrane"/>
    <property type="evidence" value="ECO:0007669"/>
    <property type="project" value="UniProtKB-SubCell"/>
</dbReference>
<feature type="transmembrane region" description="Helical" evidence="13">
    <location>
        <begin position="238"/>
        <end position="257"/>
    </location>
</feature>
<dbReference type="PIRSF" id="PIRSF006247">
    <property type="entry name" value="TrkH"/>
    <property type="match status" value="1"/>
</dbReference>
<feature type="binding site" evidence="12">
    <location>
        <position position="313"/>
    </location>
    <ligand>
        <name>K(+)</name>
        <dbReference type="ChEBI" id="CHEBI:29103"/>
    </ligand>
</feature>
<comment type="subcellular location">
    <subcellularLocation>
        <location evidence="1">Cell inner membrane</location>
        <topology evidence="1">Multi-pass membrane protein</topology>
    </subcellularLocation>
</comment>
<dbReference type="GeneID" id="83710254"/>
<feature type="transmembrane region" description="Helical" evidence="13">
    <location>
        <begin position="387"/>
        <end position="408"/>
    </location>
</feature>
<evidence type="ECO:0000313" key="15">
    <source>
        <dbReference type="Proteomes" id="UP000095546"/>
    </source>
</evidence>
<keyword evidence="12" id="KW-0479">Metal-binding</keyword>
<evidence type="ECO:0000256" key="10">
    <source>
        <dbReference type="ARBA" id="ARBA00023065"/>
    </source>
</evidence>
<feature type="transmembrane region" description="Helical" evidence="13">
    <location>
        <begin position="269"/>
        <end position="289"/>
    </location>
</feature>
<keyword evidence="5" id="KW-0997">Cell inner membrane</keyword>
<protein>
    <submittedName>
        <fullName evidence="14">Trk system potassium uptake protein trkG</fullName>
    </submittedName>
</protein>
<keyword evidence="4" id="KW-1003">Cell membrane</keyword>
<feature type="transmembrane region" description="Helical" evidence="13">
    <location>
        <begin position="420"/>
        <end position="441"/>
    </location>
</feature>
<keyword evidence="10" id="KW-0406">Ion transport</keyword>
<organism evidence="14 15">
    <name type="scientific">Mitsuokella jalaludinii</name>
    <dbReference type="NCBI Taxonomy" id="187979"/>
    <lineage>
        <taxon>Bacteria</taxon>
        <taxon>Bacillati</taxon>
        <taxon>Bacillota</taxon>
        <taxon>Negativicutes</taxon>
        <taxon>Selenomonadales</taxon>
        <taxon>Selenomonadaceae</taxon>
        <taxon>Mitsuokella</taxon>
    </lineage>
</organism>
<feature type="transmembrane region" description="Helical" evidence="13">
    <location>
        <begin position="69"/>
        <end position="90"/>
    </location>
</feature>
<dbReference type="PANTHER" id="PTHR32024:SF2">
    <property type="entry name" value="TRK SYSTEM POTASSIUM UPTAKE PROTEIN TRKG-RELATED"/>
    <property type="match status" value="1"/>
</dbReference>
<feature type="binding site" evidence="12">
    <location>
        <position position="429"/>
    </location>
    <ligand>
        <name>K(+)</name>
        <dbReference type="ChEBI" id="CHEBI:29103"/>
    </ligand>
</feature>
<keyword evidence="7 13" id="KW-0812">Transmembrane</keyword>
<evidence type="ECO:0000256" key="9">
    <source>
        <dbReference type="ARBA" id="ARBA00022989"/>
    </source>
</evidence>
<keyword evidence="3" id="KW-0813">Transport</keyword>
<keyword evidence="15" id="KW-1185">Reference proteome</keyword>
<sequence>MNWDIICYVLGRLVLAEAVILGIPFLMALYGWERSAPAFAVSICICVLVGLALRVNGRSGNEQLTMREGAAITGLGWLLATFLGMLPYLLSGSLGFLDGIFESISGFTGTGATVMTSIESQPFSILFWRMMTHWFGGLGIIVIFIALLPQAGQSTVYMYNAETTGPTRDRVLPRLREMTRSLFLMYMVFTVTACVIYLFCGLTFLDAIAHAMSTLGTGGFSLYDDNAMHFDNPALEGWMTFFMILAGGNFGLYYRVWKKGPRVLKNNTEFKAYLVILAAAMLLITVNLIDAMGMKPVEAFRYASFQVGSLSTTGFVSADFDQWPAFSKGVLMMLMISGGCAGSTASGVKVSRVVLLAKNAWAVVHQKLSPRRVIRAHMNGIEVGGDILLRVGQFFFLYILCIVLWALLLTFDGIGAFDALGISITTLGNVGPAFGIAGATCNFAGLSDFTKSILCIEMLLGRLELFTLLVMLSPEFWKIRNRW</sequence>
<keyword evidence="11 13" id="KW-0472">Membrane</keyword>
<feature type="transmembrane region" description="Helical" evidence="13">
    <location>
        <begin position="125"/>
        <end position="148"/>
    </location>
</feature>
<comment type="similarity">
    <text evidence="2">Belongs to the TrkH potassium transport family.</text>
</comment>
<evidence type="ECO:0000256" key="2">
    <source>
        <dbReference type="ARBA" id="ARBA00009137"/>
    </source>
</evidence>
<dbReference type="InterPro" id="IPR003445">
    <property type="entry name" value="Cat_transpt"/>
</dbReference>
<dbReference type="eggNOG" id="COG0168">
    <property type="taxonomic scope" value="Bacteria"/>
</dbReference>
<evidence type="ECO:0000256" key="11">
    <source>
        <dbReference type="ARBA" id="ARBA00023136"/>
    </source>
</evidence>
<dbReference type="RefSeq" id="WP_036377170.1">
    <property type="nucleotide sequence ID" value="NZ_CABIWZ010000008.1"/>
</dbReference>
<feature type="binding site" evidence="12">
    <location>
        <position position="110"/>
    </location>
    <ligand>
        <name>K(+)</name>
        <dbReference type="ChEBI" id="CHEBI:29103"/>
    </ligand>
</feature>
<evidence type="ECO:0000256" key="5">
    <source>
        <dbReference type="ARBA" id="ARBA00022519"/>
    </source>
</evidence>
<evidence type="ECO:0000256" key="12">
    <source>
        <dbReference type="PIRSR" id="PIRSR006247-1"/>
    </source>
</evidence>
<feature type="transmembrane region" description="Helical" evidence="13">
    <location>
        <begin position="12"/>
        <end position="32"/>
    </location>
</feature>
<keyword evidence="9 13" id="KW-1133">Transmembrane helix</keyword>
<feature type="binding site" evidence="12">
    <location>
        <position position="430"/>
    </location>
    <ligand>
        <name>K(+)</name>
        <dbReference type="ChEBI" id="CHEBI:29103"/>
    </ligand>
</feature>
<evidence type="ECO:0000256" key="4">
    <source>
        <dbReference type="ARBA" id="ARBA00022475"/>
    </source>
</evidence>
<keyword evidence="8 12" id="KW-0630">Potassium</keyword>
<evidence type="ECO:0000256" key="3">
    <source>
        <dbReference type="ARBA" id="ARBA00022448"/>
    </source>
</evidence>
<name>A0A173ZWL7_9FIRM</name>
<dbReference type="PANTHER" id="PTHR32024">
    <property type="entry name" value="TRK SYSTEM POTASSIUM UPTAKE PROTEIN TRKG-RELATED"/>
    <property type="match status" value="1"/>
</dbReference>
<feature type="transmembrane region" description="Helical" evidence="13">
    <location>
        <begin position="38"/>
        <end position="57"/>
    </location>
</feature>
<dbReference type="GO" id="GO:0046872">
    <property type="term" value="F:metal ion binding"/>
    <property type="evidence" value="ECO:0007669"/>
    <property type="project" value="UniProtKB-KW"/>
</dbReference>
<dbReference type="GO" id="GO:0015379">
    <property type="term" value="F:potassium:chloride symporter activity"/>
    <property type="evidence" value="ECO:0007669"/>
    <property type="project" value="InterPro"/>
</dbReference>
<evidence type="ECO:0000256" key="13">
    <source>
        <dbReference type="SAM" id="Phobius"/>
    </source>
</evidence>
<dbReference type="STRING" id="187979.ERS852385_01388"/>
<evidence type="ECO:0000256" key="7">
    <source>
        <dbReference type="ARBA" id="ARBA00022692"/>
    </source>
</evidence>
<feature type="binding site" evidence="12">
    <location>
        <position position="312"/>
    </location>
    <ligand>
        <name>K(+)</name>
        <dbReference type="ChEBI" id="CHEBI:29103"/>
    </ligand>
</feature>
<evidence type="ECO:0000256" key="6">
    <source>
        <dbReference type="ARBA" id="ARBA00022538"/>
    </source>
</evidence>
<evidence type="ECO:0000313" key="14">
    <source>
        <dbReference type="EMBL" id="CUN79568.1"/>
    </source>
</evidence>
<dbReference type="Pfam" id="PF02386">
    <property type="entry name" value="TrkH"/>
    <property type="match status" value="1"/>
</dbReference>
<dbReference type="Proteomes" id="UP000095546">
    <property type="component" value="Unassembled WGS sequence"/>
</dbReference>
<evidence type="ECO:0000256" key="8">
    <source>
        <dbReference type="ARBA" id="ARBA00022958"/>
    </source>
</evidence>
<reference evidence="14 15" key="1">
    <citation type="submission" date="2015-09" db="EMBL/GenBank/DDBJ databases">
        <authorList>
            <consortium name="Pathogen Informatics"/>
        </authorList>
    </citation>
    <scope>NUCLEOTIDE SEQUENCE [LARGE SCALE GENOMIC DNA]</scope>
    <source>
        <strain evidence="14 15">2789STDY5608828</strain>
    </source>
</reference>
<dbReference type="InterPro" id="IPR004772">
    <property type="entry name" value="TrkH"/>
</dbReference>
<evidence type="ECO:0000256" key="1">
    <source>
        <dbReference type="ARBA" id="ARBA00004429"/>
    </source>
</evidence>
<feature type="transmembrane region" description="Helical" evidence="13">
    <location>
        <begin position="329"/>
        <end position="348"/>
    </location>
</feature>
<dbReference type="EMBL" id="CYYU01000008">
    <property type="protein sequence ID" value="CUN79568.1"/>
    <property type="molecule type" value="Genomic_DNA"/>
</dbReference>
<keyword evidence="6" id="KW-0633">Potassium transport</keyword>
<dbReference type="AlphaFoldDB" id="A0A173ZWL7"/>
<gene>
    <name evidence="14" type="primary">trkG_1</name>
    <name evidence="14" type="ORF">ERS852385_01388</name>
</gene>